<sequence>MKPNEADRVRPDDLRWPRKQAASSKDITQTLIELAERAHSDRTLPYEAYLQRLHTLRLVAEALGAELPGTAWAVRVPRRGKPKGE</sequence>
<dbReference type="RefSeq" id="WP_040131306.1">
    <property type="nucleotide sequence ID" value="NZ_CP005987.1"/>
</dbReference>
<geneLocation type="plasmid" evidence="3">
    <name>megaPlasmid mpAca1.1</name>
</geneLocation>
<dbReference type="KEGG" id="acz:Acaty_m0015"/>
<evidence type="ECO:0000256" key="1">
    <source>
        <dbReference type="SAM" id="MobiDB-lite"/>
    </source>
</evidence>
<accession>A0A059ZYQ4</accession>
<evidence type="ECO:0000313" key="2">
    <source>
        <dbReference type="EMBL" id="AIA56588.1"/>
    </source>
</evidence>
<keyword evidence="2" id="KW-0614">Plasmid</keyword>
<dbReference type="AlphaFoldDB" id="A0A059ZYQ4"/>
<dbReference type="EMBL" id="CP005987">
    <property type="protein sequence ID" value="AIA56588.1"/>
    <property type="molecule type" value="Genomic_DNA"/>
</dbReference>
<dbReference type="Proteomes" id="UP000005522">
    <property type="component" value="Plasmid megap mpAca1.1"/>
</dbReference>
<organism evidence="2 3">
    <name type="scientific">Acidithiobacillus caldus (strain ATCC 51756 / DSM 8584 / KU)</name>
    <dbReference type="NCBI Taxonomy" id="637389"/>
    <lineage>
        <taxon>Bacteria</taxon>
        <taxon>Pseudomonadati</taxon>
        <taxon>Pseudomonadota</taxon>
        <taxon>Acidithiobacillia</taxon>
        <taxon>Acidithiobacillales</taxon>
        <taxon>Acidithiobacillaceae</taxon>
        <taxon>Acidithiobacillus</taxon>
    </lineage>
</organism>
<feature type="region of interest" description="Disordered" evidence="1">
    <location>
        <begin position="1"/>
        <end position="22"/>
    </location>
</feature>
<reference evidence="2 3" key="1">
    <citation type="journal article" date="2009" name="J. Bacteriol.">
        <title>Draft genome sequence of the extremely acidophilic bacterium Acidithiobacillus caldus ATCC 51756 reveals metabolic versatility in the genus Acidithiobacillus.</title>
        <authorList>
            <person name="Valdes J."/>
            <person name="Quatrini R."/>
            <person name="Hallberg K."/>
            <person name="Dopson M."/>
            <person name="Valenzuela P.D."/>
            <person name="Holmes D.S."/>
        </authorList>
    </citation>
    <scope>NUCLEOTIDE SEQUENCE [LARGE SCALE GENOMIC DNA]</scope>
    <source>
        <strain evidence="3">ATCC 51756 / DSM 8584 / KU</strain>
        <plasmid evidence="3">megaPlasmid mpAca1.1</plasmid>
    </source>
</reference>
<name>A0A059ZYQ4_ACICK</name>
<dbReference type="HOGENOM" id="CLU_2505213_0_0_6"/>
<proteinExistence type="predicted"/>
<protein>
    <submittedName>
        <fullName evidence="2">Uncharacterized protein</fullName>
    </submittedName>
</protein>
<gene>
    <name evidence="2" type="ORF">Acaty_m0015</name>
</gene>
<evidence type="ECO:0000313" key="3">
    <source>
        <dbReference type="Proteomes" id="UP000005522"/>
    </source>
</evidence>
<feature type="compositionally biased region" description="Basic and acidic residues" evidence="1">
    <location>
        <begin position="1"/>
        <end position="16"/>
    </location>
</feature>